<dbReference type="NCBIfam" id="NF007739">
    <property type="entry name" value="PRK10419.1"/>
    <property type="match status" value="2"/>
</dbReference>
<gene>
    <name evidence="6" type="ORF">Mic7113_6107</name>
</gene>
<evidence type="ECO:0000313" key="6">
    <source>
        <dbReference type="EMBL" id="AFZ21701.1"/>
    </source>
</evidence>
<organism evidence="6 7">
    <name type="scientific">Allocoleopsis franciscana PCC 7113</name>
    <dbReference type="NCBI Taxonomy" id="1173027"/>
    <lineage>
        <taxon>Bacteria</taxon>
        <taxon>Bacillati</taxon>
        <taxon>Cyanobacteriota</taxon>
        <taxon>Cyanophyceae</taxon>
        <taxon>Coleofasciculales</taxon>
        <taxon>Coleofasciculaceae</taxon>
        <taxon>Allocoleopsis</taxon>
        <taxon>Allocoleopsis franciscana</taxon>
    </lineage>
</organism>
<reference evidence="6 7" key="1">
    <citation type="submission" date="2012-06" db="EMBL/GenBank/DDBJ databases">
        <title>Finished chromosome of genome of Microcoleus sp. PCC 7113.</title>
        <authorList>
            <consortium name="US DOE Joint Genome Institute"/>
            <person name="Gugger M."/>
            <person name="Coursin T."/>
            <person name="Rippka R."/>
            <person name="Tandeau De Marsac N."/>
            <person name="Huntemann M."/>
            <person name="Wei C.-L."/>
            <person name="Han J."/>
            <person name="Detter J.C."/>
            <person name="Han C."/>
            <person name="Tapia R."/>
            <person name="Chen A."/>
            <person name="Kyrpides N."/>
            <person name="Mavromatis K."/>
            <person name="Markowitz V."/>
            <person name="Szeto E."/>
            <person name="Ivanova N."/>
            <person name="Pagani I."/>
            <person name="Pati A."/>
            <person name="Goodwin L."/>
            <person name="Nordberg H.P."/>
            <person name="Cantor M.N."/>
            <person name="Hua S.X."/>
            <person name="Woyke T."/>
            <person name="Kerfeld C.A."/>
        </authorList>
    </citation>
    <scope>NUCLEOTIDE SEQUENCE [LARGE SCALE GENOMIC DNA]</scope>
    <source>
        <strain evidence="6 7">PCC 7113</strain>
    </source>
</reference>
<sequence>MSSVVRKKIMSHPLLDVRHLSIEFPTKKKVVPAVLDVSFNLTAGETLGIVGESGSGKSVTSLAVIGLLPSTAKVTGEILFHNPNTLNANPVNLLALPTNQRRIYWGGLISMVFQEPLTSLNPVYTCGEQVVEAILLHHQVSRKDAYRRAIALFDEVKLPDARGMMNRYPHQLSGGQQQRVMIAIALSGNPAILIADEPTTALDVTIQATILQLLRELRDARGMSILFITHDMGVIAEIADRVVVMYQGQAVETASIYHLFANPQHPYTQGLLNCRPRPDKQLKRLPTVSDFMDVTTNAEGEIEIRAKTHSLEQRNLLLAEVSDGEVKNRYQNLQQQQPLLTVRHLTKEFPVRTGFLSKKTGFKAVDDVSFEVYPGETLGLVGESGCGKTTLSRCLLRLIEPTSGEIIFDGDSVLELDAKTLRRLRRYMQIVFQNPYGSLDARQSIGNALMEPMEIHRLGDSPQERRQKAINLLERVGLDGSAINRMPHEFSGGQRQRICIARTLACEPRFIVCDESVSALDVSVQAQVLNLLKDLQQDFGLTYIFISHDLSVVKFVSDRIMVMNQGRIEEIGTADAIYNNPQRDYTRQLIAAIPDSNLQDIQARQLRRSIEI</sequence>
<feature type="domain" description="ABC transporter" evidence="5">
    <location>
        <begin position="340"/>
        <end position="590"/>
    </location>
</feature>
<dbReference type="InterPro" id="IPR013563">
    <property type="entry name" value="Oligopep_ABC_C"/>
</dbReference>
<keyword evidence="3" id="KW-0547">Nucleotide-binding</keyword>
<dbReference type="PROSITE" id="PS00211">
    <property type="entry name" value="ABC_TRANSPORTER_1"/>
    <property type="match status" value="2"/>
</dbReference>
<dbReference type="InterPro" id="IPR050319">
    <property type="entry name" value="ABC_transp_ATP-bind"/>
</dbReference>
<protein>
    <submittedName>
        <fullName evidence="6">ATPase component of various ABC-type transport systems with duplicated ATPase domain</fullName>
    </submittedName>
</protein>
<dbReference type="STRING" id="1173027.Mic7113_6107"/>
<evidence type="ECO:0000256" key="4">
    <source>
        <dbReference type="ARBA" id="ARBA00022840"/>
    </source>
</evidence>
<proteinExistence type="inferred from homology"/>
<feature type="domain" description="ABC transporter" evidence="5">
    <location>
        <begin position="17"/>
        <end position="272"/>
    </location>
</feature>
<dbReference type="PANTHER" id="PTHR43776">
    <property type="entry name" value="TRANSPORT ATP-BINDING PROTEIN"/>
    <property type="match status" value="1"/>
</dbReference>
<dbReference type="InterPro" id="IPR017871">
    <property type="entry name" value="ABC_transporter-like_CS"/>
</dbReference>
<dbReference type="SMART" id="SM00382">
    <property type="entry name" value="AAA"/>
    <property type="match status" value="2"/>
</dbReference>
<name>K9WPG8_9CYAN</name>
<dbReference type="NCBIfam" id="NF008453">
    <property type="entry name" value="PRK11308.1"/>
    <property type="match status" value="2"/>
</dbReference>
<dbReference type="PROSITE" id="PS50893">
    <property type="entry name" value="ABC_TRANSPORTER_2"/>
    <property type="match status" value="2"/>
</dbReference>
<evidence type="ECO:0000259" key="5">
    <source>
        <dbReference type="PROSITE" id="PS50893"/>
    </source>
</evidence>
<dbReference type="GO" id="GO:0016887">
    <property type="term" value="F:ATP hydrolysis activity"/>
    <property type="evidence" value="ECO:0007669"/>
    <property type="project" value="InterPro"/>
</dbReference>
<dbReference type="GO" id="GO:0015833">
    <property type="term" value="P:peptide transport"/>
    <property type="evidence" value="ECO:0007669"/>
    <property type="project" value="InterPro"/>
</dbReference>
<accession>K9WPG8</accession>
<dbReference type="PATRIC" id="fig|1173027.3.peg.6759"/>
<dbReference type="InterPro" id="IPR003439">
    <property type="entry name" value="ABC_transporter-like_ATP-bd"/>
</dbReference>
<dbReference type="AlphaFoldDB" id="K9WPG8"/>
<comment type="similarity">
    <text evidence="1">Belongs to the ABC transporter superfamily.</text>
</comment>
<dbReference type="HOGENOM" id="CLU_000604_86_2_3"/>
<dbReference type="Pfam" id="PF08352">
    <property type="entry name" value="oligo_HPY"/>
    <property type="match status" value="2"/>
</dbReference>
<evidence type="ECO:0000313" key="7">
    <source>
        <dbReference type="Proteomes" id="UP000010471"/>
    </source>
</evidence>
<dbReference type="GO" id="GO:0005524">
    <property type="term" value="F:ATP binding"/>
    <property type="evidence" value="ECO:0007669"/>
    <property type="project" value="UniProtKB-KW"/>
</dbReference>
<dbReference type="eggNOG" id="COG4172">
    <property type="taxonomic scope" value="Bacteria"/>
</dbReference>
<dbReference type="Gene3D" id="3.40.50.300">
    <property type="entry name" value="P-loop containing nucleotide triphosphate hydrolases"/>
    <property type="match status" value="2"/>
</dbReference>
<evidence type="ECO:0000256" key="1">
    <source>
        <dbReference type="ARBA" id="ARBA00005417"/>
    </source>
</evidence>
<keyword evidence="2" id="KW-0813">Transport</keyword>
<keyword evidence="7" id="KW-1185">Reference proteome</keyword>
<evidence type="ECO:0000256" key="3">
    <source>
        <dbReference type="ARBA" id="ARBA00022741"/>
    </source>
</evidence>
<dbReference type="FunFam" id="3.40.50.300:FF:000016">
    <property type="entry name" value="Oligopeptide ABC transporter ATP-binding component"/>
    <property type="match status" value="2"/>
</dbReference>
<dbReference type="KEGG" id="mic:Mic7113_6107"/>
<keyword evidence="4" id="KW-0067">ATP-binding</keyword>
<dbReference type="GO" id="GO:0055085">
    <property type="term" value="P:transmembrane transport"/>
    <property type="evidence" value="ECO:0007669"/>
    <property type="project" value="UniProtKB-ARBA"/>
</dbReference>
<dbReference type="SUPFAM" id="SSF52540">
    <property type="entry name" value="P-loop containing nucleoside triphosphate hydrolases"/>
    <property type="match status" value="2"/>
</dbReference>
<dbReference type="Proteomes" id="UP000010471">
    <property type="component" value="Chromosome"/>
</dbReference>
<dbReference type="CDD" id="cd03257">
    <property type="entry name" value="ABC_NikE_OppD_transporters"/>
    <property type="match status" value="2"/>
</dbReference>
<evidence type="ECO:0000256" key="2">
    <source>
        <dbReference type="ARBA" id="ARBA00022448"/>
    </source>
</evidence>
<dbReference type="EMBL" id="CP003630">
    <property type="protein sequence ID" value="AFZ21701.1"/>
    <property type="molecule type" value="Genomic_DNA"/>
</dbReference>
<dbReference type="PANTHER" id="PTHR43776:SF7">
    <property type="entry name" value="D,D-DIPEPTIDE TRANSPORT ATP-BINDING PROTEIN DDPF-RELATED"/>
    <property type="match status" value="1"/>
</dbReference>
<dbReference type="InterPro" id="IPR003593">
    <property type="entry name" value="AAA+_ATPase"/>
</dbReference>
<dbReference type="InterPro" id="IPR027417">
    <property type="entry name" value="P-loop_NTPase"/>
</dbReference>
<dbReference type="Pfam" id="PF00005">
    <property type="entry name" value="ABC_tran"/>
    <property type="match status" value="2"/>
</dbReference>